<dbReference type="RefSeq" id="XP_024360144.1">
    <property type="nucleotide sequence ID" value="XM_024504376.2"/>
</dbReference>
<evidence type="ECO:0000259" key="16">
    <source>
        <dbReference type="Pfam" id="PF08544"/>
    </source>
</evidence>
<feature type="domain" description="GHMP kinase C-terminal" evidence="16">
    <location>
        <begin position="256"/>
        <end position="332"/>
    </location>
</feature>
<reference evidence="18" key="3">
    <citation type="submission" date="2020-12" db="UniProtKB">
        <authorList>
            <consortium name="EnsemblPlants"/>
        </authorList>
    </citation>
    <scope>IDENTIFICATION</scope>
</reference>
<dbReference type="PANTHER" id="PTHR38710:SF1">
    <property type="entry name" value="WITH PUTATIVE URIDYL PYROPHOSPHORYLASE-RELATED"/>
    <property type="match status" value="1"/>
</dbReference>
<dbReference type="OMA" id="GYQDAYM"/>
<dbReference type="InterPro" id="IPR006204">
    <property type="entry name" value="GHMP_kinase_N_dom"/>
</dbReference>
<evidence type="ECO:0000256" key="2">
    <source>
        <dbReference type="ARBA" id="ARBA00001946"/>
    </source>
</evidence>
<dbReference type="GO" id="GO:0047940">
    <property type="term" value="F:glucuronokinase activity"/>
    <property type="evidence" value="ECO:0007669"/>
    <property type="project" value="UniProtKB-EC"/>
</dbReference>
<dbReference type="SUPFAM" id="SSF55060">
    <property type="entry name" value="GHMP Kinase, C-terminal domain"/>
    <property type="match status" value="1"/>
</dbReference>
<keyword evidence="5" id="KW-0547">Nucleotide-binding</keyword>
<proteinExistence type="inferred from homology"/>
<comment type="similarity">
    <text evidence="11">Belongs to the GHMP kinase family.</text>
</comment>
<gene>
    <name evidence="18" type="primary">LOC112274695</name>
    <name evidence="17" type="ORF">PHYPA_026937</name>
</gene>
<name>A9RIW8_PHYPA</name>
<sequence>MMKMKTPGKSISHRAYARIGFLGNPSDAYYGNTLAVAIGNFGASVTLEPSDTLVFRPHPVHDPAHFTSLQHLVARVEGEGYYGGVRLLMAICKVFHAYCEVRGIILHDRNFTLSYDTNVPRQAGLSGSSAIVCAALSCLLEFFNVGDRMKVEDRPKVILSAEEELGITAGLQDRVAQVYGGLVYMDFDKATLERTGNGIYTPMDPKLLPQLYLIYTKNPSDSGKVHSTVRKRWLDGDELVRNCMKEVASLAVKGRDALLRQDFSTIAKLMDTNFDLRRTMFGDATLGKMNIKMVETARGVGAACKFTGSGGAVIAFCPDGEKQVKALQEACAKAGYTVEGVIPAPANV</sequence>
<keyword evidence="9" id="KW-0464">Manganese</keyword>
<keyword evidence="4" id="KW-0479">Metal-binding</keyword>
<dbReference type="FunFam" id="3.30.230.120:FF:000003">
    <property type="entry name" value="Probable glucuronokinase 2"/>
    <property type="match status" value="1"/>
</dbReference>
<evidence type="ECO:0000313" key="19">
    <source>
        <dbReference type="Proteomes" id="UP000006727"/>
    </source>
</evidence>
<accession>A9RIW8</accession>
<evidence type="ECO:0000256" key="12">
    <source>
        <dbReference type="ARBA" id="ARBA00051570"/>
    </source>
</evidence>
<reference evidence="17 19" key="1">
    <citation type="journal article" date="2008" name="Science">
        <title>The Physcomitrella genome reveals evolutionary insights into the conquest of land by plants.</title>
        <authorList>
            <person name="Rensing S."/>
            <person name="Lang D."/>
            <person name="Zimmer A."/>
            <person name="Terry A."/>
            <person name="Salamov A."/>
            <person name="Shapiro H."/>
            <person name="Nishiyama T."/>
            <person name="Perroud P.-F."/>
            <person name="Lindquist E."/>
            <person name="Kamisugi Y."/>
            <person name="Tanahashi T."/>
            <person name="Sakakibara K."/>
            <person name="Fujita T."/>
            <person name="Oishi K."/>
            <person name="Shin-I T."/>
            <person name="Kuroki Y."/>
            <person name="Toyoda A."/>
            <person name="Suzuki Y."/>
            <person name="Hashimoto A."/>
            <person name="Yamaguchi K."/>
            <person name="Sugano A."/>
            <person name="Kohara Y."/>
            <person name="Fujiyama A."/>
            <person name="Anterola A."/>
            <person name="Aoki S."/>
            <person name="Ashton N."/>
            <person name="Barbazuk W.B."/>
            <person name="Barker E."/>
            <person name="Bennetzen J."/>
            <person name="Bezanilla M."/>
            <person name="Blankenship R."/>
            <person name="Cho S.H."/>
            <person name="Dutcher S."/>
            <person name="Estelle M."/>
            <person name="Fawcett J.A."/>
            <person name="Gundlach H."/>
            <person name="Hanada K."/>
            <person name="Heyl A."/>
            <person name="Hicks K.A."/>
            <person name="Hugh J."/>
            <person name="Lohr M."/>
            <person name="Mayer K."/>
            <person name="Melkozernov A."/>
            <person name="Murata T."/>
            <person name="Nelson D."/>
            <person name="Pils B."/>
            <person name="Prigge M."/>
            <person name="Reiss B."/>
            <person name="Renner T."/>
            <person name="Rombauts S."/>
            <person name="Rushton P."/>
            <person name="Sanderfoot A."/>
            <person name="Schween G."/>
            <person name="Shiu S.-H."/>
            <person name="Stueber K."/>
            <person name="Theodoulou F.L."/>
            <person name="Tu H."/>
            <person name="Van de Peer Y."/>
            <person name="Verrier P.J."/>
            <person name="Waters E."/>
            <person name="Wood A."/>
            <person name="Yang L."/>
            <person name="Cove D."/>
            <person name="Cuming A."/>
            <person name="Hasebe M."/>
            <person name="Lucas S."/>
            <person name="Mishler D.B."/>
            <person name="Reski R."/>
            <person name="Grigoriev I."/>
            <person name="Quatrano R.S."/>
            <person name="Boore J.L."/>
        </authorList>
    </citation>
    <scope>NUCLEOTIDE SEQUENCE [LARGE SCALE GENOMIC DNA]</scope>
    <source>
        <strain evidence="18 19">cv. Gransden 2004</strain>
    </source>
</reference>
<dbReference type="Pfam" id="PF00288">
    <property type="entry name" value="GHMP_kinases_N"/>
    <property type="match status" value="1"/>
</dbReference>
<keyword evidence="19" id="KW-1185">Reference proteome</keyword>
<keyword evidence="6" id="KW-0418">Kinase</keyword>
<evidence type="ECO:0000256" key="1">
    <source>
        <dbReference type="ARBA" id="ARBA00001936"/>
    </source>
</evidence>
<comment type="catalytic activity">
    <reaction evidence="12">
        <text>D-glucuronate + ATP = 1-phospho-alpha-D-glucuronate + ADP + H(+)</text>
        <dbReference type="Rhea" id="RHEA:17005"/>
        <dbReference type="ChEBI" id="CHEBI:15378"/>
        <dbReference type="ChEBI" id="CHEBI:30616"/>
        <dbReference type="ChEBI" id="CHEBI:57897"/>
        <dbReference type="ChEBI" id="CHEBI:58720"/>
        <dbReference type="ChEBI" id="CHEBI:456216"/>
        <dbReference type="EC" id="2.7.1.43"/>
    </reaction>
</comment>
<dbReference type="OrthoDB" id="1924968at2759"/>
<dbReference type="KEGG" id="ppp:112274695"/>
<dbReference type="PRINTS" id="PR00959">
    <property type="entry name" value="MEVGALKINASE"/>
</dbReference>
<evidence type="ECO:0000256" key="6">
    <source>
        <dbReference type="ARBA" id="ARBA00022777"/>
    </source>
</evidence>
<dbReference type="EnsemblPlants" id="Pp3c22_9380V3.1">
    <property type="protein sequence ID" value="Pp3c22_9380V3.1"/>
    <property type="gene ID" value="Pp3c22_9380"/>
</dbReference>
<keyword evidence="10" id="KW-0119">Carbohydrate metabolism</keyword>
<evidence type="ECO:0000256" key="4">
    <source>
        <dbReference type="ARBA" id="ARBA00022723"/>
    </source>
</evidence>
<dbReference type="HOGENOM" id="CLU_050132_0_0_1"/>
<evidence type="ECO:0000256" key="13">
    <source>
        <dbReference type="ARBA" id="ARBA00057745"/>
    </source>
</evidence>
<dbReference type="EMBL" id="ABEU02000022">
    <property type="protein sequence ID" value="PNR30621.1"/>
    <property type="molecule type" value="Genomic_DNA"/>
</dbReference>
<dbReference type="GO" id="GO:0005524">
    <property type="term" value="F:ATP binding"/>
    <property type="evidence" value="ECO:0007669"/>
    <property type="project" value="UniProtKB-KW"/>
</dbReference>
<keyword evidence="8" id="KW-0460">Magnesium</keyword>
<dbReference type="Proteomes" id="UP000006727">
    <property type="component" value="Chromosome 22"/>
</dbReference>
<dbReference type="GeneID" id="112274695"/>
<feature type="domain" description="GHMP kinase N-terminal" evidence="15">
    <location>
        <begin position="94"/>
        <end position="181"/>
    </location>
</feature>
<dbReference type="PANTHER" id="PTHR38710">
    <property type="entry name" value="WITH PUTATIVE URIDYL PYROPHOSPHORYLASE-RELATED"/>
    <property type="match status" value="1"/>
</dbReference>
<dbReference type="Gene3D" id="3.30.230.120">
    <property type="match status" value="1"/>
</dbReference>
<organism evidence="17">
    <name type="scientific">Physcomitrium patens</name>
    <name type="common">Spreading-leaved earth moss</name>
    <name type="synonym">Physcomitrella patens</name>
    <dbReference type="NCBI Taxonomy" id="3218"/>
    <lineage>
        <taxon>Eukaryota</taxon>
        <taxon>Viridiplantae</taxon>
        <taxon>Streptophyta</taxon>
        <taxon>Embryophyta</taxon>
        <taxon>Bryophyta</taxon>
        <taxon>Bryophytina</taxon>
        <taxon>Bryopsida</taxon>
        <taxon>Funariidae</taxon>
        <taxon>Funariales</taxon>
        <taxon>Funariaceae</taxon>
        <taxon>Physcomitrium</taxon>
    </lineage>
</organism>
<keyword evidence="3" id="KW-0808">Transferase</keyword>
<dbReference type="EnsemblPlants" id="Pp3c22_9380V3.3">
    <property type="protein sequence ID" value="Pp3c22_9380V3.3"/>
    <property type="gene ID" value="Pp3c22_9380"/>
</dbReference>
<protein>
    <recommendedName>
        <fullName evidence="14">glucuronokinase</fullName>
        <ecNumber evidence="14">2.7.1.43</ecNumber>
    </recommendedName>
</protein>
<evidence type="ECO:0000313" key="17">
    <source>
        <dbReference type="EMBL" id="PNR30621.1"/>
    </source>
</evidence>
<keyword evidence="7" id="KW-0067">ATP-binding</keyword>
<evidence type="ECO:0000313" key="18">
    <source>
        <dbReference type="EnsemblPlants" id="Pp3c22_9380V3.1"/>
    </source>
</evidence>
<dbReference type="GO" id="GO:0046872">
    <property type="term" value="F:metal ion binding"/>
    <property type="evidence" value="ECO:0007669"/>
    <property type="project" value="UniProtKB-KW"/>
</dbReference>
<dbReference type="InterPro" id="IPR013750">
    <property type="entry name" value="GHMP_kinase_C_dom"/>
</dbReference>
<dbReference type="FunCoup" id="A9RIW8">
    <property type="interactions" value="268"/>
</dbReference>
<evidence type="ECO:0000256" key="5">
    <source>
        <dbReference type="ARBA" id="ARBA00022741"/>
    </source>
</evidence>
<dbReference type="SUPFAM" id="SSF54211">
    <property type="entry name" value="Ribosomal protein S5 domain 2-like"/>
    <property type="match status" value="1"/>
</dbReference>
<dbReference type="InterPro" id="IPR036554">
    <property type="entry name" value="GHMP_kinase_C_sf"/>
</dbReference>
<reference evidence="17 19" key="2">
    <citation type="journal article" date="2018" name="Plant J.">
        <title>The Physcomitrella patens chromosome-scale assembly reveals moss genome structure and evolution.</title>
        <authorList>
            <person name="Lang D."/>
            <person name="Ullrich K.K."/>
            <person name="Murat F."/>
            <person name="Fuchs J."/>
            <person name="Jenkins J."/>
            <person name="Haas F.B."/>
            <person name="Piednoel M."/>
            <person name="Gundlach H."/>
            <person name="Van Bel M."/>
            <person name="Meyberg R."/>
            <person name="Vives C."/>
            <person name="Morata J."/>
            <person name="Symeonidi A."/>
            <person name="Hiss M."/>
            <person name="Muchero W."/>
            <person name="Kamisugi Y."/>
            <person name="Saleh O."/>
            <person name="Blanc G."/>
            <person name="Decker E.L."/>
            <person name="van Gessel N."/>
            <person name="Grimwood J."/>
            <person name="Hayes R.D."/>
            <person name="Graham S.W."/>
            <person name="Gunter L.E."/>
            <person name="McDaniel S.F."/>
            <person name="Hoernstein S.N.W."/>
            <person name="Larsson A."/>
            <person name="Li F.W."/>
            <person name="Perroud P.F."/>
            <person name="Phillips J."/>
            <person name="Ranjan P."/>
            <person name="Rokshar D.S."/>
            <person name="Rothfels C.J."/>
            <person name="Schneider L."/>
            <person name="Shu S."/>
            <person name="Stevenson D.W."/>
            <person name="Thummler F."/>
            <person name="Tillich M."/>
            <person name="Villarreal Aguilar J.C."/>
            <person name="Widiez T."/>
            <person name="Wong G.K."/>
            <person name="Wymore A."/>
            <person name="Zhang Y."/>
            <person name="Zimmer A.D."/>
            <person name="Quatrano R.S."/>
            <person name="Mayer K.F.X."/>
            <person name="Goodstein D."/>
            <person name="Casacuberta J.M."/>
            <person name="Vandepoele K."/>
            <person name="Reski R."/>
            <person name="Cuming A.C."/>
            <person name="Tuskan G.A."/>
            <person name="Maumus F."/>
            <person name="Salse J."/>
            <person name="Schmutz J."/>
            <person name="Rensing S.A."/>
        </authorList>
    </citation>
    <scope>NUCLEOTIDE SEQUENCE [LARGE SCALE GENOMIC DNA]</scope>
    <source>
        <strain evidence="18 19">cv. Gransden 2004</strain>
    </source>
</reference>
<evidence type="ECO:0000256" key="14">
    <source>
        <dbReference type="ARBA" id="ARBA00066368"/>
    </source>
</evidence>
<dbReference type="Gramene" id="Pp3c22_9380V3.1">
    <property type="protein sequence ID" value="Pp3c22_9380V3.1"/>
    <property type="gene ID" value="Pp3c22_9380"/>
</dbReference>
<dbReference type="eggNOG" id="ENOG502QPXH">
    <property type="taxonomic scope" value="Eukaryota"/>
</dbReference>
<dbReference type="PaxDb" id="3218-PP1S12_28V6.1"/>
<dbReference type="EC" id="2.7.1.43" evidence="14"/>
<dbReference type="InterPro" id="IPR053034">
    <property type="entry name" value="Glucuronokinase-like"/>
</dbReference>
<evidence type="ECO:0000256" key="10">
    <source>
        <dbReference type="ARBA" id="ARBA00023277"/>
    </source>
</evidence>
<evidence type="ECO:0000256" key="3">
    <source>
        <dbReference type="ARBA" id="ARBA00022679"/>
    </source>
</evidence>
<comment type="function">
    <text evidence="13">Sugar-1-kinase with a strict substrate specificity for D-glucuronic acid and ATP. Involved in the biosynthesis of UDP-glucuronic acid (UDP-GlcA), providing nucleotide sugars for cell-wall polymers. May be also involved in a salvage pathway for glucuronic acid.</text>
</comment>
<comment type="cofactor">
    <cofactor evidence="2">
        <name>Mg(2+)</name>
        <dbReference type="ChEBI" id="CHEBI:18420"/>
    </cofactor>
</comment>
<evidence type="ECO:0000259" key="15">
    <source>
        <dbReference type="Pfam" id="PF00288"/>
    </source>
</evidence>
<evidence type="ECO:0000256" key="8">
    <source>
        <dbReference type="ARBA" id="ARBA00022842"/>
    </source>
</evidence>
<evidence type="ECO:0000256" key="9">
    <source>
        <dbReference type="ARBA" id="ARBA00023211"/>
    </source>
</evidence>
<dbReference type="AlphaFoldDB" id="A9RIW8"/>
<dbReference type="GO" id="GO:0005829">
    <property type="term" value="C:cytosol"/>
    <property type="evidence" value="ECO:0000318"/>
    <property type="project" value="GO_Central"/>
</dbReference>
<dbReference type="InterPro" id="IPR020568">
    <property type="entry name" value="Ribosomal_Su5_D2-typ_SF"/>
</dbReference>
<dbReference type="STRING" id="3218.A9RIW8"/>
<evidence type="ECO:0000256" key="7">
    <source>
        <dbReference type="ARBA" id="ARBA00022840"/>
    </source>
</evidence>
<comment type="cofactor">
    <cofactor evidence="1">
        <name>Mn(2+)</name>
        <dbReference type="ChEBI" id="CHEBI:29035"/>
    </cofactor>
</comment>
<evidence type="ECO:0000256" key="11">
    <source>
        <dbReference type="ARBA" id="ARBA00038121"/>
    </source>
</evidence>
<dbReference type="Pfam" id="PF08544">
    <property type="entry name" value="GHMP_kinases_C"/>
    <property type="match status" value="1"/>
</dbReference>
<dbReference type="Gramene" id="Pp3c22_9380V3.3">
    <property type="protein sequence ID" value="Pp3c22_9380V3.3"/>
    <property type="gene ID" value="Pp3c22_9380"/>
</dbReference>